<organism evidence="1 2">
    <name type="scientific">Aspergillus steynii IBT 23096</name>
    <dbReference type="NCBI Taxonomy" id="1392250"/>
    <lineage>
        <taxon>Eukaryota</taxon>
        <taxon>Fungi</taxon>
        <taxon>Dikarya</taxon>
        <taxon>Ascomycota</taxon>
        <taxon>Pezizomycotina</taxon>
        <taxon>Eurotiomycetes</taxon>
        <taxon>Eurotiomycetidae</taxon>
        <taxon>Eurotiales</taxon>
        <taxon>Aspergillaceae</taxon>
        <taxon>Aspergillus</taxon>
        <taxon>Aspergillus subgen. Circumdati</taxon>
    </lineage>
</organism>
<dbReference type="VEuPathDB" id="FungiDB:P170DRAFT_420790"/>
<dbReference type="EMBL" id="MSFO01000001">
    <property type="protein sequence ID" value="PLB54006.1"/>
    <property type="molecule type" value="Genomic_DNA"/>
</dbReference>
<keyword evidence="2" id="KW-1185">Reference proteome</keyword>
<proteinExistence type="predicted"/>
<sequence>MHITTKRNKALALLFFLLSFLTLCLLMRRSFRAVSHHKHLSLHKDVLVKRGIDPRYKVLKDKLERSPRVYQNEEKFVAFGSESVTLGSDNFIGCMGLVIASSQGAIIGHYTNADPSISQAKTNIPDLINDHKDSLAGAEAWIYGHVRLNKPHKYQAEERIQELESIIKNELGITAQRVKYIEPEDLMADENEELIVDELPDELMYGFVLVEHPGGHSQESVITFVSLDWQKAGTTLD</sequence>
<dbReference type="OrthoDB" id="4362036at2759"/>
<accession>A0A2I2GMA4</accession>
<dbReference type="RefSeq" id="XP_024709308.1">
    <property type="nucleotide sequence ID" value="XM_024847321.1"/>
</dbReference>
<gene>
    <name evidence="1" type="ORF">P170DRAFT_420790</name>
</gene>
<dbReference type="Proteomes" id="UP000234275">
    <property type="component" value="Unassembled WGS sequence"/>
</dbReference>
<dbReference type="AlphaFoldDB" id="A0A2I2GMA4"/>
<evidence type="ECO:0000313" key="1">
    <source>
        <dbReference type="EMBL" id="PLB54006.1"/>
    </source>
</evidence>
<name>A0A2I2GMA4_9EURO</name>
<reference evidence="1 2" key="1">
    <citation type="submission" date="2016-12" db="EMBL/GenBank/DDBJ databases">
        <title>The genomes of Aspergillus section Nigri reveals drivers in fungal speciation.</title>
        <authorList>
            <consortium name="DOE Joint Genome Institute"/>
            <person name="Vesth T.C."/>
            <person name="Nybo J."/>
            <person name="Theobald S."/>
            <person name="Brandl J."/>
            <person name="Frisvad J.C."/>
            <person name="Nielsen K.F."/>
            <person name="Lyhne E.K."/>
            <person name="Kogle M.E."/>
            <person name="Kuo A."/>
            <person name="Riley R."/>
            <person name="Clum A."/>
            <person name="Nolan M."/>
            <person name="Lipzen A."/>
            <person name="Salamov A."/>
            <person name="Henrissat B."/>
            <person name="Wiebenga A."/>
            <person name="De Vries R.P."/>
            <person name="Grigoriev I.V."/>
            <person name="Mortensen U.H."/>
            <person name="Andersen M.R."/>
            <person name="Baker S.E."/>
        </authorList>
    </citation>
    <scope>NUCLEOTIDE SEQUENCE [LARGE SCALE GENOMIC DNA]</scope>
    <source>
        <strain evidence="1 2">IBT 23096</strain>
    </source>
</reference>
<dbReference type="GeneID" id="36555020"/>
<protein>
    <submittedName>
        <fullName evidence="1">Uncharacterized protein</fullName>
    </submittedName>
</protein>
<evidence type="ECO:0000313" key="2">
    <source>
        <dbReference type="Proteomes" id="UP000234275"/>
    </source>
</evidence>
<comment type="caution">
    <text evidence="1">The sequence shown here is derived from an EMBL/GenBank/DDBJ whole genome shotgun (WGS) entry which is preliminary data.</text>
</comment>